<sequence>CHHIYVKLAEYVRMLRKSLGKTLAGFDSTFQIKNDVLKFLFIILLSY</sequence>
<organism evidence="1">
    <name type="scientific">marine sediment metagenome</name>
    <dbReference type="NCBI Taxonomy" id="412755"/>
    <lineage>
        <taxon>unclassified sequences</taxon>
        <taxon>metagenomes</taxon>
        <taxon>ecological metagenomes</taxon>
    </lineage>
</organism>
<proteinExistence type="predicted"/>
<gene>
    <name evidence="1" type="ORF">S06H3_49286</name>
</gene>
<comment type="caution">
    <text evidence="1">The sequence shown here is derived from an EMBL/GenBank/DDBJ whole genome shotgun (WGS) entry which is preliminary data.</text>
</comment>
<accession>X1P556</accession>
<name>X1P556_9ZZZZ</name>
<dbReference type="AlphaFoldDB" id="X1P556"/>
<protein>
    <submittedName>
        <fullName evidence="1">Uncharacterized protein</fullName>
    </submittedName>
</protein>
<evidence type="ECO:0000313" key="1">
    <source>
        <dbReference type="EMBL" id="GAI34180.1"/>
    </source>
</evidence>
<dbReference type="EMBL" id="BARV01031112">
    <property type="protein sequence ID" value="GAI34180.1"/>
    <property type="molecule type" value="Genomic_DNA"/>
</dbReference>
<feature type="non-terminal residue" evidence="1">
    <location>
        <position position="1"/>
    </location>
</feature>
<reference evidence="1" key="1">
    <citation type="journal article" date="2014" name="Front. Microbiol.">
        <title>High frequency of phylogenetically diverse reductive dehalogenase-homologous genes in deep subseafloor sedimentary metagenomes.</title>
        <authorList>
            <person name="Kawai M."/>
            <person name="Futagami T."/>
            <person name="Toyoda A."/>
            <person name="Takaki Y."/>
            <person name="Nishi S."/>
            <person name="Hori S."/>
            <person name="Arai W."/>
            <person name="Tsubouchi T."/>
            <person name="Morono Y."/>
            <person name="Uchiyama I."/>
            <person name="Ito T."/>
            <person name="Fujiyama A."/>
            <person name="Inagaki F."/>
            <person name="Takami H."/>
        </authorList>
    </citation>
    <scope>NUCLEOTIDE SEQUENCE</scope>
    <source>
        <strain evidence="1">Expedition CK06-06</strain>
    </source>
</reference>